<name>A0A6I6JHU5_9BACT</name>
<keyword evidence="1" id="KW-0472">Membrane</keyword>
<feature type="signal peptide" evidence="2">
    <location>
        <begin position="1"/>
        <end position="24"/>
    </location>
</feature>
<dbReference type="Pfam" id="PF20009">
    <property type="entry name" value="GEVED"/>
    <property type="match status" value="1"/>
</dbReference>
<dbReference type="Pfam" id="PF07589">
    <property type="entry name" value="PEP-CTERM"/>
    <property type="match status" value="1"/>
</dbReference>
<evidence type="ECO:0000256" key="2">
    <source>
        <dbReference type="SAM" id="SignalP"/>
    </source>
</evidence>
<dbReference type="Proteomes" id="UP000428328">
    <property type="component" value="Chromosome"/>
</dbReference>
<reference evidence="5 6" key="1">
    <citation type="submission" date="2019-11" db="EMBL/GenBank/DDBJ databases">
        <authorList>
            <person name="Zheng R.K."/>
            <person name="Sun C.M."/>
        </authorList>
    </citation>
    <scope>NUCLEOTIDE SEQUENCE [LARGE SCALE GENOMIC DNA]</scope>
    <source>
        <strain evidence="5 6">SRB007</strain>
    </source>
</reference>
<dbReference type="NCBIfam" id="TIGR02595">
    <property type="entry name" value="PEP_CTERM"/>
    <property type="match status" value="1"/>
</dbReference>
<keyword evidence="1" id="KW-1133">Transmembrane helix</keyword>
<dbReference type="InterPro" id="IPR013424">
    <property type="entry name" value="Ice-binding_C"/>
</dbReference>
<accession>A0A6I6JHU5</accession>
<evidence type="ECO:0000256" key="1">
    <source>
        <dbReference type="SAM" id="Phobius"/>
    </source>
</evidence>
<feature type="domain" description="Ice-binding protein C-terminal" evidence="3">
    <location>
        <begin position="245"/>
        <end position="267"/>
    </location>
</feature>
<dbReference type="KEGG" id="psel:GM415_05945"/>
<organism evidence="5 6">
    <name type="scientific">Pseudodesulfovibrio cashew</name>
    <dbReference type="NCBI Taxonomy" id="2678688"/>
    <lineage>
        <taxon>Bacteria</taxon>
        <taxon>Pseudomonadati</taxon>
        <taxon>Thermodesulfobacteriota</taxon>
        <taxon>Desulfovibrionia</taxon>
        <taxon>Desulfovibrionales</taxon>
        <taxon>Desulfovibrionaceae</taxon>
    </lineage>
</organism>
<sequence length="275" mass="31355">MKKMILIAAVAALGILICSGPALAHFFPSYPYTSWPWPTQPVPEPDPTPEYPELTVEYIRTATGAEASVSTAPGYTQVSHTTDYWQRLGNQWLVNDGVDWSVDGGASWGHDVMHWGHSVIFRFDFQRTDDGLHEYDQLKSWIDWNGDKDWDDAGEQLIAEKWYQWDPSEEKPFYFDNYRLDNGLPVNLIQQYFFAEVVVPDYAVLGETWLRARVHCTETPFEDFSWDNNVTQGEVEDYAVIIASPEPSTFLLLGAGLLALLWAGARRNREAKVRA</sequence>
<dbReference type="InterPro" id="IPR045474">
    <property type="entry name" value="GEVED"/>
</dbReference>
<evidence type="ECO:0000313" key="6">
    <source>
        <dbReference type="Proteomes" id="UP000428328"/>
    </source>
</evidence>
<keyword evidence="1" id="KW-0812">Transmembrane</keyword>
<feature type="domain" description="GEVED" evidence="4">
    <location>
        <begin position="138"/>
        <end position="240"/>
    </location>
</feature>
<keyword evidence="6" id="KW-1185">Reference proteome</keyword>
<evidence type="ECO:0000259" key="4">
    <source>
        <dbReference type="Pfam" id="PF20009"/>
    </source>
</evidence>
<proteinExistence type="predicted"/>
<keyword evidence="2" id="KW-0732">Signal</keyword>
<evidence type="ECO:0000259" key="3">
    <source>
        <dbReference type="Pfam" id="PF07589"/>
    </source>
</evidence>
<evidence type="ECO:0000313" key="5">
    <source>
        <dbReference type="EMBL" id="QGY39677.1"/>
    </source>
</evidence>
<dbReference type="RefSeq" id="WP_158946902.1">
    <property type="nucleotide sequence ID" value="NZ_CP046400.1"/>
</dbReference>
<feature type="chain" id="PRO_5026090038" evidence="2">
    <location>
        <begin position="25"/>
        <end position="275"/>
    </location>
</feature>
<feature type="transmembrane region" description="Helical" evidence="1">
    <location>
        <begin position="248"/>
        <end position="265"/>
    </location>
</feature>
<protein>
    <submittedName>
        <fullName evidence="5">PEP-CTERM sorting domain-containing protein</fullName>
    </submittedName>
</protein>
<gene>
    <name evidence="5" type="ORF">GM415_05945</name>
</gene>
<dbReference type="EMBL" id="CP046400">
    <property type="protein sequence ID" value="QGY39677.1"/>
    <property type="molecule type" value="Genomic_DNA"/>
</dbReference>
<dbReference type="AlphaFoldDB" id="A0A6I6JHU5"/>